<dbReference type="Pfam" id="PF01569">
    <property type="entry name" value="PAP2"/>
    <property type="match status" value="1"/>
</dbReference>
<name>A0A0A7KL27_9DEIO</name>
<feature type="transmembrane region" description="Helical" evidence="1">
    <location>
        <begin position="201"/>
        <end position="225"/>
    </location>
</feature>
<sequence>MQPFWLAVTNLGRDEVFIVVLALYTWLWNPGGGRNLGVVFAGSYLVNSALKYGLNVPRPFADDPGLVSDAARATAGGPSLPSGHAQMSATLWAGIAAQVRRPAMWVAAAVLIALIAGSRLALGVHSPVDVLVGLLLGGIAAWVAGRAAFVDAGTWRWAVPVVVLLLAAVLPSGTPREFGTGLGLFAGFWYARPSFAPPRDLAGRLIVGVVGLLVVFAVFFGLGALPQAVKDIGLVRALRYAVLVVVAVEGVPAVLRRWMPRTSLPTVTPSQAETTPLR</sequence>
<gene>
    <name evidence="3" type="ORF">QR90_09470</name>
</gene>
<feature type="transmembrane region" description="Helical" evidence="1">
    <location>
        <begin position="237"/>
        <end position="255"/>
    </location>
</feature>
<feature type="transmembrane region" description="Helical" evidence="1">
    <location>
        <begin position="128"/>
        <end position="145"/>
    </location>
</feature>
<feature type="domain" description="Phosphatidic acid phosphatase type 2/haloperoxidase" evidence="2">
    <location>
        <begin position="35"/>
        <end position="145"/>
    </location>
</feature>
<evidence type="ECO:0000313" key="3">
    <source>
        <dbReference type="EMBL" id="AIZ45278.1"/>
    </source>
</evidence>
<dbReference type="InterPro" id="IPR036938">
    <property type="entry name" value="PAP2/HPO_sf"/>
</dbReference>
<dbReference type="Proteomes" id="UP000030634">
    <property type="component" value="Chromosome"/>
</dbReference>
<dbReference type="PANTHER" id="PTHR14969">
    <property type="entry name" value="SPHINGOSINE-1-PHOSPHATE PHOSPHOHYDROLASE"/>
    <property type="match status" value="1"/>
</dbReference>
<dbReference type="RefSeq" id="WP_039684098.1">
    <property type="nucleotide sequence ID" value="NZ_CP010028.1"/>
</dbReference>
<protein>
    <submittedName>
        <fullName evidence="3">Phosphoesterase</fullName>
    </submittedName>
</protein>
<dbReference type="AlphaFoldDB" id="A0A0A7KL27"/>
<dbReference type="SMART" id="SM00014">
    <property type="entry name" value="acidPPc"/>
    <property type="match status" value="1"/>
</dbReference>
<dbReference type="KEGG" id="dsw:QR90_09470"/>
<dbReference type="InterPro" id="IPR000326">
    <property type="entry name" value="PAP2/HPO"/>
</dbReference>
<dbReference type="EMBL" id="CP010028">
    <property type="protein sequence ID" value="AIZ45278.1"/>
    <property type="molecule type" value="Genomic_DNA"/>
</dbReference>
<reference evidence="4" key="1">
    <citation type="submission" date="2014-11" db="EMBL/GenBank/DDBJ databases">
        <title>Hymenobacter sp. DG25B genome submission.</title>
        <authorList>
            <person name="Jung H.-Y."/>
            <person name="Kim M.K."/>
            <person name="Srinivasan S."/>
            <person name="Lim S."/>
        </authorList>
    </citation>
    <scope>NUCLEOTIDE SEQUENCE [LARGE SCALE GENOMIC DNA]</scope>
    <source>
        <strain evidence="4">DY59</strain>
    </source>
</reference>
<feature type="transmembrane region" description="Helical" evidence="1">
    <location>
        <begin position="103"/>
        <end position="122"/>
    </location>
</feature>
<dbReference type="STRING" id="1182571.QR90_09470"/>
<feature type="transmembrane region" description="Helical" evidence="1">
    <location>
        <begin position="157"/>
        <end position="174"/>
    </location>
</feature>
<dbReference type="HOGENOM" id="CLU_068892_1_1_0"/>
<evidence type="ECO:0000259" key="2">
    <source>
        <dbReference type="SMART" id="SM00014"/>
    </source>
</evidence>
<keyword evidence="1" id="KW-0472">Membrane</keyword>
<evidence type="ECO:0000256" key="1">
    <source>
        <dbReference type="SAM" id="Phobius"/>
    </source>
</evidence>
<dbReference type="PANTHER" id="PTHR14969:SF13">
    <property type="entry name" value="AT30094P"/>
    <property type="match status" value="1"/>
</dbReference>
<dbReference type="Gene3D" id="1.20.144.10">
    <property type="entry name" value="Phosphatidic acid phosphatase type 2/haloperoxidase"/>
    <property type="match status" value="1"/>
</dbReference>
<dbReference type="SUPFAM" id="SSF48317">
    <property type="entry name" value="Acid phosphatase/Vanadium-dependent haloperoxidase"/>
    <property type="match status" value="1"/>
</dbReference>
<keyword evidence="1" id="KW-0812">Transmembrane</keyword>
<organism evidence="3 4">
    <name type="scientific">Deinococcus radiopugnans</name>
    <dbReference type="NCBI Taxonomy" id="57497"/>
    <lineage>
        <taxon>Bacteria</taxon>
        <taxon>Thermotogati</taxon>
        <taxon>Deinococcota</taxon>
        <taxon>Deinococci</taxon>
        <taxon>Deinococcales</taxon>
        <taxon>Deinococcaceae</taxon>
        <taxon>Deinococcus</taxon>
    </lineage>
</organism>
<accession>A0A0A7KL27</accession>
<proteinExistence type="predicted"/>
<keyword evidence="1" id="KW-1133">Transmembrane helix</keyword>
<evidence type="ECO:0000313" key="4">
    <source>
        <dbReference type="Proteomes" id="UP000030634"/>
    </source>
</evidence>